<keyword evidence="1" id="KW-0812">Transmembrane</keyword>
<dbReference type="EMBL" id="AP024488">
    <property type="protein sequence ID" value="BCS96011.1"/>
    <property type="molecule type" value="Genomic_DNA"/>
</dbReference>
<sequence>MQETSPEPSKGPKKAQGHAAYGEDTHITFYEQEDASSGIFFAVLKGGLLVLLTLWGIKLAAIPLIEGGAGNSFLHNVNLPFHEAGHLFFSPFGRVIHSLGGTLGQLLMPMICLLTLLFKQRDPFGASVCLWWIGENFLDIAPYADDARRLSLPLLGGNFGHSSPYGFHDWEFILTETGLLAQDHAIAAGFKGLGILLMTAAIAWGAHSIYKKHIEPLKDNS</sequence>
<gene>
    <name evidence="2" type="ORF">DSLASN_16430</name>
</gene>
<accession>A0ABM7PFQ5</accession>
<organism evidence="2 3">
    <name type="scientific">Desulfoluna limicola</name>
    <dbReference type="NCBI Taxonomy" id="2810562"/>
    <lineage>
        <taxon>Bacteria</taxon>
        <taxon>Pseudomonadati</taxon>
        <taxon>Thermodesulfobacteriota</taxon>
        <taxon>Desulfobacteria</taxon>
        <taxon>Desulfobacterales</taxon>
        <taxon>Desulfolunaceae</taxon>
        <taxon>Desulfoluna</taxon>
    </lineage>
</organism>
<evidence type="ECO:0000256" key="1">
    <source>
        <dbReference type="SAM" id="Phobius"/>
    </source>
</evidence>
<evidence type="ECO:0000313" key="3">
    <source>
        <dbReference type="Proteomes" id="UP001320148"/>
    </source>
</evidence>
<feature type="transmembrane region" description="Helical" evidence="1">
    <location>
        <begin position="95"/>
        <end position="118"/>
    </location>
</feature>
<feature type="transmembrane region" description="Helical" evidence="1">
    <location>
        <begin position="39"/>
        <end position="57"/>
    </location>
</feature>
<name>A0ABM7PFQ5_9BACT</name>
<evidence type="ECO:0008006" key="4">
    <source>
        <dbReference type="Google" id="ProtNLM"/>
    </source>
</evidence>
<keyword evidence="1" id="KW-0472">Membrane</keyword>
<proteinExistence type="predicted"/>
<reference evidence="2 3" key="1">
    <citation type="submission" date="2021-02" db="EMBL/GenBank/DDBJ databases">
        <title>Complete genome of Desulfoluna sp. strain ASN36.</title>
        <authorList>
            <person name="Takahashi A."/>
            <person name="Kojima H."/>
            <person name="Fukui M."/>
        </authorList>
    </citation>
    <scope>NUCLEOTIDE SEQUENCE [LARGE SCALE GENOMIC DNA]</scope>
    <source>
        <strain evidence="2 3">ASN36</strain>
    </source>
</reference>
<keyword evidence="3" id="KW-1185">Reference proteome</keyword>
<protein>
    <recommendedName>
        <fullName evidence="4">Zinc ribbon domain-containing protein</fullName>
    </recommendedName>
</protein>
<keyword evidence="1" id="KW-1133">Transmembrane helix</keyword>
<dbReference type="Proteomes" id="UP001320148">
    <property type="component" value="Chromosome"/>
</dbReference>
<evidence type="ECO:0000313" key="2">
    <source>
        <dbReference type="EMBL" id="BCS96011.1"/>
    </source>
</evidence>